<sequence>MYGSPLLFCASIIPCSAVDVKSSQSMDVHSDFEVAFVHYYHPSIQFKVGKYKLA</sequence>
<keyword evidence="2" id="KW-1185">Reference proteome</keyword>
<dbReference type="Proteomes" id="UP000178912">
    <property type="component" value="Unassembled WGS sequence"/>
</dbReference>
<evidence type="ECO:0000313" key="2">
    <source>
        <dbReference type="Proteomes" id="UP000178912"/>
    </source>
</evidence>
<protein>
    <submittedName>
        <fullName evidence="1">Uncharacterized protein</fullName>
    </submittedName>
</protein>
<dbReference type="EMBL" id="FJUX01000082">
    <property type="protein sequence ID" value="CZT06020.1"/>
    <property type="molecule type" value="Genomic_DNA"/>
</dbReference>
<accession>A0A1E1L6A7</accession>
<gene>
    <name evidence="1" type="ORF">RAG0_11868</name>
</gene>
<reference evidence="2" key="1">
    <citation type="submission" date="2016-03" db="EMBL/GenBank/DDBJ databases">
        <authorList>
            <person name="Guldener U."/>
        </authorList>
    </citation>
    <scope>NUCLEOTIDE SEQUENCE [LARGE SCALE GENOMIC DNA]</scope>
    <source>
        <strain evidence="2">04CH-RAC-A.6.1</strain>
    </source>
</reference>
<proteinExistence type="predicted"/>
<evidence type="ECO:0000313" key="1">
    <source>
        <dbReference type="EMBL" id="CZT06020.1"/>
    </source>
</evidence>
<name>A0A1E1L6A7_9HELO</name>
<organism evidence="1 2">
    <name type="scientific">Rhynchosporium agropyri</name>
    <dbReference type="NCBI Taxonomy" id="914238"/>
    <lineage>
        <taxon>Eukaryota</taxon>
        <taxon>Fungi</taxon>
        <taxon>Dikarya</taxon>
        <taxon>Ascomycota</taxon>
        <taxon>Pezizomycotina</taxon>
        <taxon>Leotiomycetes</taxon>
        <taxon>Helotiales</taxon>
        <taxon>Ploettnerulaceae</taxon>
        <taxon>Rhynchosporium</taxon>
    </lineage>
</organism>
<dbReference type="AlphaFoldDB" id="A0A1E1L6A7"/>